<dbReference type="AlphaFoldDB" id="A0A9D1DZK8"/>
<evidence type="ECO:0000313" key="1">
    <source>
        <dbReference type="EMBL" id="HIR61940.1"/>
    </source>
</evidence>
<accession>A0A9D1DZK8</accession>
<reference evidence="1" key="2">
    <citation type="journal article" date="2021" name="PeerJ">
        <title>Extensive microbial diversity within the chicken gut microbiome revealed by metagenomics and culture.</title>
        <authorList>
            <person name="Gilroy R."/>
            <person name="Ravi A."/>
            <person name="Getino M."/>
            <person name="Pursley I."/>
            <person name="Horton D.L."/>
            <person name="Alikhan N.F."/>
            <person name="Baker D."/>
            <person name="Gharbi K."/>
            <person name="Hall N."/>
            <person name="Watson M."/>
            <person name="Adriaenssens E.M."/>
            <person name="Foster-Nyarko E."/>
            <person name="Jarju S."/>
            <person name="Secka A."/>
            <person name="Antonio M."/>
            <person name="Oren A."/>
            <person name="Chaudhuri R.R."/>
            <person name="La Ragione R."/>
            <person name="Hildebrand F."/>
            <person name="Pallen M.J."/>
        </authorList>
    </citation>
    <scope>NUCLEOTIDE SEQUENCE</scope>
    <source>
        <strain evidence="1">ChiHjej13B12-12457</strain>
    </source>
</reference>
<dbReference type="EMBL" id="DVHI01000007">
    <property type="protein sequence ID" value="HIR61940.1"/>
    <property type="molecule type" value="Genomic_DNA"/>
</dbReference>
<organism evidence="1 2">
    <name type="scientific">Candidatus Coprenecus avistercoris</name>
    <dbReference type="NCBI Taxonomy" id="2840730"/>
    <lineage>
        <taxon>Bacteria</taxon>
        <taxon>Pseudomonadati</taxon>
        <taxon>Bacteroidota</taxon>
        <taxon>Bacteroidia</taxon>
        <taxon>Bacteroidales</taxon>
        <taxon>Rikenellaceae</taxon>
        <taxon>Rikenellaceae incertae sedis</taxon>
        <taxon>Candidatus Coprenecus</taxon>
    </lineage>
</organism>
<reference evidence="1" key="1">
    <citation type="submission" date="2020-10" db="EMBL/GenBank/DDBJ databases">
        <authorList>
            <person name="Gilroy R."/>
        </authorList>
    </citation>
    <scope>NUCLEOTIDE SEQUENCE</scope>
    <source>
        <strain evidence="1">ChiHjej13B12-12457</strain>
    </source>
</reference>
<proteinExistence type="predicted"/>
<evidence type="ECO:0000313" key="2">
    <source>
        <dbReference type="Proteomes" id="UP000886744"/>
    </source>
</evidence>
<comment type="caution">
    <text evidence="1">The sequence shown here is derived from an EMBL/GenBank/DDBJ whole genome shotgun (WGS) entry which is preliminary data.</text>
</comment>
<sequence>GIFSWEVIGISQKQGDIHIHDENFDNFQLHYENHNDKQTDYRIISRKQAAVIDRRRWADPWGFALDKGIMVLSRVNENSRETVEVTSANREQFALPEVPALELE</sequence>
<protein>
    <submittedName>
        <fullName evidence="1">Uncharacterized protein</fullName>
    </submittedName>
</protein>
<dbReference type="Proteomes" id="UP000886744">
    <property type="component" value="Unassembled WGS sequence"/>
</dbReference>
<feature type="non-terminal residue" evidence="1">
    <location>
        <position position="1"/>
    </location>
</feature>
<gene>
    <name evidence="1" type="ORF">IAC94_00240</name>
</gene>
<name>A0A9D1DZK8_9BACT</name>